<dbReference type="AlphaFoldDB" id="A0A5C1AFR9"/>
<accession>A0A5C1AFR9</accession>
<feature type="domain" description="AB hydrolase-1" evidence="1">
    <location>
        <begin position="51"/>
        <end position="233"/>
    </location>
</feature>
<dbReference type="EMBL" id="CP042425">
    <property type="protein sequence ID" value="QEL17063.1"/>
    <property type="molecule type" value="Genomic_DNA"/>
</dbReference>
<evidence type="ECO:0000313" key="2">
    <source>
        <dbReference type="EMBL" id="QEL17063.1"/>
    </source>
</evidence>
<reference evidence="3" key="1">
    <citation type="submission" date="2019-08" db="EMBL/GenBank/DDBJ databases">
        <title>Limnoglobus roseus gen. nov., sp. nov., a novel freshwater planctomycete with a giant genome from the family Gemmataceae.</title>
        <authorList>
            <person name="Kulichevskaya I.S."/>
            <person name="Naumoff D.G."/>
            <person name="Miroshnikov K."/>
            <person name="Ivanova A."/>
            <person name="Philippov D.A."/>
            <person name="Hakobyan A."/>
            <person name="Rijpstra I.C."/>
            <person name="Sinninghe Damste J.S."/>
            <person name="Liesack W."/>
            <person name="Dedysh S.N."/>
        </authorList>
    </citation>
    <scope>NUCLEOTIDE SEQUENCE [LARGE SCALE GENOMIC DNA]</scope>
    <source>
        <strain evidence="3">PX52</strain>
    </source>
</reference>
<dbReference type="OrthoDB" id="275181at2"/>
<keyword evidence="3" id="KW-1185">Reference proteome</keyword>
<protein>
    <submittedName>
        <fullName evidence="2">Alpha/beta hydrolase</fullName>
    </submittedName>
</protein>
<proteinExistence type="predicted"/>
<evidence type="ECO:0000259" key="1">
    <source>
        <dbReference type="Pfam" id="PF12697"/>
    </source>
</evidence>
<dbReference type="GO" id="GO:0016787">
    <property type="term" value="F:hydrolase activity"/>
    <property type="evidence" value="ECO:0007669"/>
    <property type="project" value="UniProtKB-KW"/>
</dbReference>
<dbReference type="Gene3D" id="3.40.50.1820">
    <property type="entry name" value="alpha/beta hydrolase"/>
    <property type="match status" value="1"/>
</dbReference>
<name>A0A5C1AFR9_9BACT</name>
<dbReference type="SUPFAM" id="SSF53474">
    <property type="entry name" value="alpha/beta-Hydrolases"/>
    <property type="match status" value="1"/>
</dbReference>
<dbReference type="InterPro" id="IPR000073">
    <property type="entry name" value="AB_hydrolase_1"/>
</dbReference>
<dbReference type="KEGG" id="lrs:PX52LOC_04039"/>
<evidence type="ECO:0000313" key="3">
    <source>
        <dbReference type="Proteomes" id="UP000324974"/>
    </source>
</evidence>
<sequence>MLPTLTSIVLLPFLGVTELPTAVWQVAPEVRATYDGQPLELKKTKDKAAFLVHGLMLHPIKQEKSYKTELHDWQYAKAGLVQALASEFDVYAFSYAQTTAVDVVASTPGMRNHIKKLRRAGYKEIVLIGHSAGGIIIRQFAERYPDSGVTKVIEVAAPNFGSDLAMINVGLPKPQVQFIKSLAPPVRTAIALDGPKLSSKLEICCVVCKLGGLPHDTMVHLDSQWPADLQKQGVPATLVVINHFDAMKGPHAVQTISTLAKEKLVRWTPAQVEQGRRVMFGSDPDAAAAHHPEAERRPLVRVIGRKLLDR</sequence>
<dbReference type="RefSeq" id="WP_149111718.1">
    <property type="nucleotide sequence ID" value="NZ_CP042425.1"/>
</dbReference>
<dbReference type="Proteomes" id="UP000324974">
    <property type="component" value="Chromosome"/>
</dbReference>
<dbReference type="InterPro" id="IPR029058">
    <property type="entry name" value="AB_hydrolase_fold"/>
</dbReference>
<organism evidence="2 3">
    <name type="scientific">Limnoglobus roseus</name>
    <dbReference type="NCBI Taxonomy" id="2598579"/>
    <lineage>
        <taxon>Bacteria</taxon>
        <taxon>Pseudomonadati</taxon>
        <taxon>Planctomycetota</taxon>
        <taxon>Planctomycetia</taxon>
        <taxon>Gemmatales</taxon>
        <taxon>Gemmataceae</taxon>
        <taxon>Limnoglobus</taxon>
    </lineage>
</organism>
<dbReference type="Pfam" id="PF12697">
    <property type="entry name" value="Abhydrolase_6"/>
    <property type="match status" value="1"/>
</dbReference>
<gene>
    <name evidence="2" type="ORF">PX52LOC_04039</name>
</gene>
<keyword evidence="2" id="KW-0378">Hydrolase</keyword>